<name>A0A109LDA1_PSEFL</name>
<accession>A0A109LDA1</accession>
<dbReference type="EMBL" id="LCYA01000134">
    <property type="protein sequence ID" value="KWV85305.1"/>
    <property type="molecule type" value="Genomic_DNA"/>
</dbReference>
<evidence type="ECO:0000313" key="3">
    <source>
        <dbReference type="Proteomes" id="UP000061348"/>
    </source>
</evidence>
<feature type="transmembrane region" description="Helical" evidence="1">
    <location>
        <begin position="99"/>
        <end position="119"/>
    </location>
</feature>
<proteinExistence type="predicted"/>
<protein>
    <submittedName>
        <fullName evidence="2">Uncharacterized protein</fullName>
    </submittedName>
</protein>
<organism evidence="2 3">
    <name type="scientific">Pseudomonas fluorescens</name>
    <dbReference type="NCBI Taxonomy" id="294"/>
    <lineage>
        <taxon>Bacteria</taxon>
        <taxon>Pseudomonadati</taxon>
        <taxon>Pseudomonadota</taxon>
        <taxon>Gammaproteobacteria</taxon>
        <taxon>Pseudomonadales</taxon>
        <taxon>Pseudomonadaceae</taxon>
        <taxon>Pseudomonas</taxon>
    </lineage>
</organism>
<sequence length="178" mass="19518">MLGKPTRVLLALTAIAPVSVSLAYVFGARKGEWLLCVLAICVCLILGIISSWIITEASAQFERLPVVIKKVKSADKEVVGFFVAYALPLIFKGEAGLDFGAWMLAGGMLIFVLWTTHALHVNPVLGLLGFHFYEVETQEGVTYLMLTKRTINNVSSIKSVVQLTEYGILEAKTKEKTK</sequence>
<evidence type="ECO:0000313" key="2">
    <source>
        <dbReference type="EMBL" id="KWV85305.1"/>
    </source>
</evidence>
<dbReference type="RefSeq" id="WP_060764996.1">
    <property type="nucleotide sequence ID" value="NZ_LCYA01000134.1"/>
</dbReference>
<gene>
    <name evidence="2" type="ORF">PFLmoz3_05014</name>
</gene>
<keyword evidence="1" id="KW-0812">Transmembrane</keyword>
<reference evidence="2 3" key="1">
    <citation type="submission" date="2015-05" db="EMBL/GenBank/DDBJ databases">
        <title>A genomic and transcriptomic approach to investigate the blue pigment phenotype in Pseudomonas fluorescens.</title>
        <authorList>
            <person name="Andreani N.A."/>
            <person name="Cardazzo B."/>
        </authorList>
    </citation>
    <scope>NUCLEOTIDE SEQUENCE [LARGE SCALE GENOMIC DNA]</scope>
    <source>
        <strain evidence="2 3">Ps_22</strain>
    </source>
</reference>
<comment type="caution">
    <text evidence="2">The sequence shown here is derived from an EMBL/GenBank/DDBJ whole genome shotgun (WGS) entry which is preliminary data.</text>
</comment>
<dbReference type="AlphaFoldDB" id="A0A109LDA1"/>
<keyword evidence="1" id="KW-0472">Membrane</keyword>
<feature type="transmembrane region" description="Helical" evidence="1">
    <location>
        <begin position="33"/>
        <end position="55"/>
    </location>
</feature>
<dbReference type="Proteomes" id="UP000061348">
    <property type="component" value="Unassembled WGS sequence"/>
</dbReference>
<evidence type="ECO:0000256" key="1">
    <source>
        <dbReference type="SAM" id="Phobius"/>
    </source>
</evidence>
<keyword evidence="1" id="KW-1133">Transmembrane helix</keyword>
<dbReference type="PATRIC" id="fig|294.194.peg.5554"/>